<evidence type="ECO:0000256" key="1">
    <source>
        <dbReference type="ARBA" id="ARBA00022801"/>
    </source>
</evidence>
<dbReference type="Proteomes" id="UP000697710">
    <property type="component" value="Unassembled WGS sequence"/>
</dbReference>
<organism evidence="9 10">
    <name type="scientific">Eiseniibacteriota bacterium</name>
    <dbReference type="NCBI Taxonomy" id="2212470"/>
    <lineage>
        <taxon>Bacteria</taxon>
        <taxon>Candidatus Eiseniibacteriota</taxon>
    </lineage>
</organism>
<evidence type="ECO:0000256" key="4">
    <source>
        <dbReference type="PROSITE-ProRule" id="PRU00050"/>
    </source>
</evidence>
<sequence length="370" mass="39183">MSIRILIVDDSVVVRRILSDVLTSDPDIELAGIAANGRIGLQKIPQVQPDIVTLDLEMPEMDGIATLREIRRLYPDLPVLLFSTLTERGAAATLDGLAAGASDYVTKPANVGSVQAAMQRIREEMIPKVKSLCAHKLGGGSAAPARPKPAAKAAPSRPVVPATPAPVSLRRTNPDLRPEILAIGSSTGGPNALAALLPSLPADFPVPIVIVQHMPALFTRLLAERLKDKGPLDVREAQEGEFLEAGKAWIAPGDFHLELRRRPDGRVVTHLQQGPPENSCRPAVDVLFRSVAAAYGRNVLAVVLTGMGQDGLLGGEAIRDAGGEIWAQDEESCVVWGMPGAVARGGVASRVLPLDQLAPEIARHMQKAAA</sequence>
<dbReference type="Gene3D" id="3.40.50.180">
    <property type="entry name" value="Methylesterase CheB, C-terminal domain"/>
    <property type="match status" value="1"/>
</dbReference>
<dbReference type="InterPro" id="IPR001789">
    <property type="entry name" value="Sig_transdc_resp-reg_receiver"/>
</dbReference>
<dbReference type="HAMAP" id="MF_00099">
    <property type="entry name" value="CheB_chemtxs"/>
    <property type="match status" value="1"/>
</dbReference>
<accession>A0A956LXJ9</accession>
<feature type="region of interest" description="Disordered" evidence="6">
    <location>
        <begin position="138"/>
        <end position="171"/>
    </location>
</feature>
<comment type="subcellular location">
    <subcellularLocation>
        <location evidence="3">Cytoplasm</location>
    </subcellularLocation>
</comment>
<dbReference type="GO" id="GO:0006935">
    <property type="term" value="P:chemotaxis"/>
    <property type="evidence" value="ECO:0007669"/>
    <property type="project" value="UniProtKB-UniRule"/>
</dbReference>
<reference evidence="9" key="2">
    <citation type="journal article" date="2021" name="Microbiome">
        <title>Successional dynamics and alternative stable states in a saline activated sludge microbial community over 9 years.</title>
        <authorList>
            <person name="Wang Y."/>
            <person name="Ye J."/>
            <person name="Ju F."/>
            <person name="Liu L."/>
            <person name="Boyd J.A."/>
            <person name="Deng Y."/>
            <person name="Parks D.H."/>
            <person name="Jiang X."/>
            <person name="Yin X."/>
            <person name="Woodcroft B.J."/>
            <person name="Tyson G.W."/>
            <person name="Hugenholtz P."/>
            <person name="Polz M.F."/>
            <person name="Zhang T."/>
        </authorList>
    </citation>
    <scope>NUCLEOTIDE SEQUENCE</scope>
    <source>
        <strain evidence="9">HKST-UBA01</strain>
    </source>
</reference>
<dbReference type="InterPro" id="IPR035909">
    <property type="entry name" value="CheB_C"/>
</dbReference>
<dbReference type="PANTHER" id="PTHR42872">
    <property type="entry name" value="PROTEIN-GLUTAMATE METHYLESTERASE/PROTEIN-GLUTAMINE GLUTAMINASE"/>
    <property type="match status" value="1"/>
</dbReference>
<keyword evidence="3" id="KW-0963">Cytoplasm</keyword>
<dbReference type="InterPro" id="IPR000673">
    <property type="entry name" value="Sig_transdc_resp-reg_Me-estase"/>
</dbReference>
<feature type="active site" evidence="3 4">
    <location>
        <position position="186"/>
    </location>
</feature>
<proteinExistence type="inferred from homology"/>
<evidence type="ECO:0000256" key="6">
    <source>
        <dbReference type="SAM" id="MobiDB-lite"/>
    </source>
</evidence>
<comment type="catalytic activity">
    <reaction evidence="3">
        <text>L-glutaminyl-[protein] + H2O = L-glutamyl-[protein] + NH4(+)</text>
        <dbReference type="Rhea" id="RHEA:16441"/>
        <dbReference type="Rhea" id="RHEA-COMP:10207"/>
        <dbReference type="Rhea" id="RHEA-COMP:10208"/>
        <dbReference type="ChEBI" id="CHEBI:15377"/>
        <dbReference type="ChEBI" id="CHEBI:28938"/>
        <dbReference type="ChEBI" id="CHEBI:29973"/>
        <dbReference type="ChEBI" id="CHEBI:30011"/>
        <dbReference type="EC" id="3.5.1.44"/>
    </reaction>
</comment>
<feature type="domain" description="CheB-type methylesterase" evidence="8">
    <location>
        <begin position="174"/>
        <end position="368"/>
    </location>
</feature>
<dbReference type="GO" id="GO:0005737">
    <property type="term" value="C:cytoplasm"/>
    <property type="evidence" value="ECO:0007669"/>
    <property type="project" value="UniProtKB-SubCell"/>
</dbReference>
<comment type="catalytic activity">
    <reaction evidence="2 3">
        <text>[protein]-L-glutamate 5-O-methyl ester + H2O = L-glutamyl-[protein] + methanol + H(+)</text>
        <dbReference type="Rhea" id="RHEA:23236"/>
        <dbReference type="Rhea" id="RHEA-COMP:10208"/>
        <dbReference type="Rhea" id="RHEA-COMP:10311"/>
        <dbReference type="ChEBI" id="CHEBI:15377"/>
        <dbReference type="ChEBI" id="CHEBI:15378"/>
        <dbReference type="ChEBI" id="CHEBI:17790"/>
        <dbReference type="ChEBI" id="CHEBI:29973"/>
        <dbReference type="ChEBI" id="CHEBI:82795"/>
        <dbReference type="EC" id="3.1.1.61"/>
    </reaction>
</comment>
<dbReference type="AlphaFoldDB" id="A0A956LXJ9"/>
<evidence type="ECO:0000313" key="9">
    <source>
        <dbReference type="EMBL" id="MCA9726382.1"/>
    </source>
</evidence>
<comment type="PTM">
    <text evidence="3">Phosphorylated by CheA. Phosphorylation of the N-terminal regulatory domain activates the methylesterase activity.</text>
</comment>
<keyword evidence="3 5" id="KW-0597">Phosphoprotein</keyword>
<comment type="similarity">
    <text evidence="3">Belongs to the CheB family.</text>
</comment>
<dbReference type="InterPro" id="IPR011006">
    <property type="entry name" value="CheY-like_superfamily"/>
</dbReference>
<dbReference type="GO" id="GO:0050568">
    <property type="term" value="F:protein-glutamine glutaminase activity"/>
    <property type="evidence" value="ECO:0007669"/>
    <property type="project" value="UniProtKB-UniRule"/>
</dbReference>
<keyword evidence="3 4" id="KW-0145">Chemotaxis</keyword>
<evidence type="ECO:0000259" key="7">
    <source>
        <dbReference type="PROSITE" id="PS50110"/>
    </source>
</evidence>
<dbReference type="NCBIfam" id="NF001965">
    <property type="entry name" value="PRK00742.1"/>
    <property type="match status" value="1"/>
</dbReference>
<dbReference type="GO" id="GO:0008984">
    <property type="term" value="F:protein-glutamate methylesterase activity"/>
    <property type="evidence" value="ECO:0007669"/>
    <property type="project" value="UniProtKB-UniRule"/>
</dbReference>
<comment type="caution">
    <text evidence="9">The sequence shown here is derived from an EMBL/GenBank/DDBJ whole genome shotgun (WGS) entry which is preliminary data.</text>
</comment>
<dbReference type="Gene3D" id="3.40.50.2300">
    <property type="match status" value="1"/>
</dbReference>
<comment type="function">
    <text evidence="3">Involved in chemotaxis. Part of a chemotaxis signal transduction system that modulates chemotaxis in response to various stimuli. Catalyzes the demethylation of specific methylglutamate residues introduced into the chemoreceptors (methyl-accepting chemotaxis proteins or MCP) by CheR. Also mediates the irreversible deamidation of specific glutamine residues to glutamic acid.</text>
</comment>
<dbReference type="InterPro" id="IPR008248">
    <property type="entry name" value="CheB-like"/>
</dbReference>
<dbReference type="EC" id="3.1.1.61" evidence="3"/>
<dbReference type="EC" id="3.5.1.44" evidence="3"/>
<dbReference type="Pfam" id="PF01339">
    <property type="entry name" value="CheB_methylest"/>
    <property type="match status" value="1"/>
</dbReference>
<dbReference type="SMART" id="SM00448">
    <property type="entry name" value="REC"/>
    <property type="match status" value="1"/>
</dbReference>
<evidence type="ECO:0000313" key="10">
    <source>
        <dbReference type="Proteomes" id="UP000697710"/>
    </source>
</evidence>
<evidence type="ECO:0000256" key="3">
    <source>
        <dbReference type="HAMAP-Rule" id="MF_00099"/>
    </source>
</evidence>
<feature type="active site" evidence="3 4">
    <location>
        <position position="213"/>
    </location>
</feature>
<dbReference type="Pfam" id="PF00072">
    <property type="entry name" value="Response_reg"/>
    <property type="match status" value="1"/>
</dbReference>
<dbReference type="SUPFAM" id="SSF52738">
    <property type="entry name" value="Methylesterase CheB, C-terminal domain"/>
    <property type="match status" value="1"/>
</dbReference>
<feature type="active site" evidence="3 4">
    <location>
        <position position="310"/>
    </location>
</feature>
<dbReference type="CDD" id="cd16432">
    <property type="entry name" value="CheB_Rec"/>
    <property type="match status" value="1"/>
</dbReference>
<evidence type="ECO:0000259" key="8">
    <source>
        <dbReference type="PROSITE" id="PS50122"/>
    </source>
</evidence>
<dbReference type="SUPFAM" id="SSF52172">
    <property type="entry name" value="CheY-like"/>
    <property type="match status" value="1"/>
</dbReference>
<name>A0A956LXJ9_UNCEI</name>
<dbReference type="PROSITE" id="PS50110">
    <property type="entry name" value="RESPONSE_REGULATORY"/>
    <property type="match status" value="1"/>
</dbReference>
<dbReference type="PANTHER" id="PTHR42872:SF3">
    <property type="entry name" value="PROTEIN-GLUTAMATE METHYLESTERASE_PROTEIN-GLUTAMINE GLUTAMINASE 1"/>
    <property type="match status" value="1"/>
</dbReference>
<feature type="compositionally biased region" description="Low complexity" evidence="6">
    <location>
        <begin position="142"/>
        <end position="162"/>
    </location>
</feature>
<feature type="modified residue" description="4-aspartylphosphate" evidence="3 5">
    <location>
        <position position="55"/>
    </location>
</feature>
<dbReference type="CDD" id="cd17541">
    <property type="entry name" value="REC_CheB-like"/>
    <property type="match status" value="1"/>
</dbReference>
<gene>
    <name evidence="3" type="primary">cheB</name>
    <name evidence="9" type="ORF">KC729_01785</name>
</gene>
<feature type="domain" description="Response regulatory" evidence="7">
    <location>
        <begin position="4"/>
        <end position="122"/>
    </location>
</feature>
<comment type="domain">
    <text evidence="3">Contains a C-terminal catalytic domain, and an N-terminal region which modulates catalytic activity.</text>
</comment>
<reference evidence="9" key="1">
    <citation type="submission" date="2020-04" db="EMBL/GenBank/DDBJ databases">
        <authorList>
            <person name="Zhang T."/>
        </authorList>
    </citation>
    <scope>NUCLEOTIDE SEQUENCE</scope>
    <source>
        <strain evidence="9">HKST-UBA01</strain>
    </source>
</reference>
<dbReference type="PROSITE" id="PS50122">
    <property type="entry name" value="CHEB"/>
    <property type="match status" value="1"/>
</dbReference>
<protein>
    <recommendedName>
        <fullName evidence="3">Protein-glutamate methylesterase/protein-glutamine glutaminase</fullName>
        <ecNumber evidence="3">3.1.1.61</ecNumber>
        <ecNumber evidence="3">3.5.1.44</ecNumber>
    </recommendedName>
</protein>
<dbReference type="GO" id="GO:0000156">
    <property type="term" value="F:phosphorelay response regulator activity"/>
    <property type="evidence" value="ECO:0007669"/>
    <property type="project" value="InterPro"/>
</dbReference>
<dbReference type="EMBL" id="JAGQHR010000025">
    <property type="protein sequence ID" value="MCA9726382.1"/>
    <property type="molecule type" value="Genomic_DNA"/>
</dbReference>
<evidence type="ECO:0000256" key="5">
    <source>
        <dbReference type="PROSITE-ProRule" id="PRU00169"/>
    </source>
</evidence>
<evidence type="ECO:0000256" key="2">
    <source>
        <dbReference type="ARBA" id="ARBA00048267"/>
    </source>
</evidence>
<keyword evidence="1 3" id="KW-0378">Hydrolase</keyword>
<dbReference type="PIRSF" id="PIRSF000876">
    <property type="entry name" value="RR_chemtxs_CheB"/>
    <property type="match status" value="1"/>
</dbReference>